<comment type="cofactor">
    <cofactor evidence="1">
        <name>Mg(2+)</name>
        <dbReference type="ChEBI" id="CHEBI:18420"/>
    </cofactor>
</comment>
<feature type="domain" description="Alpha-D-phosphohexomutase alpha/beta/alpha" evidence="10">
    <location>
        <begin position="368"/>
        <end position="484"/>
    </location>
</feature>
<dbReference type="Proteomes" id="UP000001628">
    <property type="component" value="Unassembled WGS sequence"/>
</dbReference>
<dbReference type="InterPro" id="IPR005843">
    <property type="entry name" value="A-D-PHexomutase_C"/>
</dbReference>
<evidence type="ECO:0000259" key="10">
    <source>
        <dbReference type="Pfam" id="PF02880"/>
    </source>
</evidence>
<dbReference type="eggNOG" id="KOG1220">
    <property type="taxonomic scope" value="Eukaryota"/>
</dbReference>
<dbReference type="OMA" id="GYCVDPE"/>
<dbReference type="GO" id="GO:0008973">
    <property type="term" value="F:phosphopentomutase activity"/>
    <property type="evidence" value="ECO:0007669"/>
    <property type="project" value="EnsemblFungi"/>
</dbReference>
<dbReference type="InterPro" id="IPR016055">
    <property type="entry name" value="A-D-PHexomutase_a/b/a-I/II/III"/>
</dbReference>
<dbReference type="FunCoup" id="C1GGQ6">
    <property type="interactions" value="284"/>
</dbReference>
<dbReference type="RefSeq" id="XP_010761773.1">
    <property type="nucleotide sequence ID" value="XM_010763471.1"/>
</dbReference>
<dbReference type="Pfam" id="PF00408">
    <property type="entry name" value="PGM_PMM_IV"/>
    <property type="match status" value="1"/>
</dbReference>
<evidence type="ECO:0000256" key="1">
    <source>
        <dbReference type="ARBA" id="ARBA00001946"/>
    </source>
</evidence>
<dbReference type="Pfam" id="PF02879">
    <property type="entry name" value="PGM_PMM_II"/>
    <property type="match status" value="1"/>
</dbReference>
<dbReference type="PANTHER" id="PTHR45745">
    <property type="entry name" value="PHOSPHOMANNOMUTASE 45A"/>
    <property type="match status" value="1"/>
</dbReference>
<dbReference type="Pfam" id="PF02878">
    <property type="entry name" value="PGM_PMM_I"/>
    <property type="match status" value="1"/>
</dbReference>
<gene>
    <name evidence="11" type="ORF">PADG_06493</name>
</gene>
<name>C1GGQ6_PARBD</name>
<dbReference type="SUPFAM" id="SSF55957">
    <property type="entry name" value="Phosphoglucomutase, C-terminal domain"/>
    <property type="match status" value="1"/>
</dbReference>
<evidence type="ECO:0000313" key="11">
    <source>
        <dbReference type="EMBL" id="EEH50414.2"/>
    </source>
</evidence>
<dbReference type="InterPro" id="IPR005844">
    <property type="entry name" value="A-D-PHexomutase_a/b/a-I"/>
</dbReference>
<dbReference type="InterPro" id="IPR016066">
    <property type="entry name" value="A-D-PHexomutase_CS"/>
</dbReference>
<dbReference type="GeneID" id="22585206"/>
<dbReference type="GO" id="GO:0006166">
    <property type="term" value="P:purine ribonucleoside salvage"/>
    <property type="evidence" value="ECO:0007669"/>
    <property type="project" value="EnsemblFungi"/>
</dbReference>
<comment type="similarity">
    <text evidence="2">Belongs to the phosphohexose mutase family.</text>
</comment>
<evidence type="ECO:0000313" key="12">
    <source>
        <dbReference type="Proteomes" id="UP000001628"/>
    </source>
</evidence>
<dbReference type="InterPro" id="IPR036900">
    <property type="entry name" value="A-D-PHexomutase_C_sf"/>
</dbReference>
<dbReference type="PANTHER" id="PTHR45745:SF1">
    <property type="entry name" value="PHOSPHOGLUCOMUTASE 2B-RELATED"/>
    <property type="match status" value="1"/>
</dbReference>
<keyword evidence="5" id="KW-0460">Magnesium</keyword>
<evidence type="ECO:0000256" key="6">
    <source>
        <dbReference type="ARBA" id="ARBA00023235"/>
    </source>
</evidence>
<dbReference type="GO" id="GO:0005634">
    <property type="term" value="C:nucleus"/>
    <property type="evidence" value="ECO:0007669"/>
    <property type="project" value="TreeGrafter"/>
</dbReference>
<keyword evidence="4" id="KW-0479">Metal-binding</keyword>
<accession>C1GGQ6</accession>
<dbReference type="CDD" id="cd05799">
    <property type="entry name" value="PGM2"/>
    <property type="match status" value="1"/>
</dbReference>
<evidence type="ECO:0000256" key="2">
    <source>
        <dbReference type="ARBA" id="ARBA00010231"/>
    </source>
</evidence>
<evidence type="ECO:0008006" key="13">
    <source>
        <dbReference type="Google" id="ProtNLM"/>
    </source>
</evidence>
<dbReference type="OrthoDB" id="8300170at2759"/>
<dbReference type="InterPro" id="IPR005845">
    <property type="entry name" value="A-D-PHexomutase_a/b/a-II"/>
</dbReference>
<sequence>MNWAHISYNGNTVVILGANSWAGYPPMLDSRIVSSFPFTMILLSDLVTQWLAWDQDPQTREEIICLRDEKKDDELEKRLRKYIEFGTAGLRGRMQGGFSSINALTVIQASQGLGKFIEQFHCRSPAQGAGQDSPTVIIGRDARHNSEKFAALAANAFAAQGIRVLWYENAGPTPLVPFGVLAHRAAAGVMITASHNPACDNGLYTSAGCQINTPMDAQIAQLIQENLEPWPSAWATLDQNKYLTLDSYEDTAKMYCGAVTRFINSIRLTTGPPRQFVYTPLHGVGYATMSRLCEELGITDMITVAEQQEPNPDFPTVVFPNPEEAGALDLAMKTADAVNRSLIIANDPDADRLAVAEKVNGIWVKFTGDQLGILLASYMLDAIQAETQSQQETPTQHTKKIAMLTTAVSTSMLSKLAAAESIHFQETLTGFKWLGNVARRLQTQASADDAYTVPFAFEEALGYMFPAISYDKDGLTAAMVFLAAETTWRVRDGLTPYEKLMELYGTYGYHESLNGYFVSPSRGVTDELFEGIRREFGPVARAGSTSTGSIGSLPILRWRDVTRGVDVGEDSIAADGPGSEKRLPVDPSSQMLTVWSERGIRFTLRGSGTEPKVKIYIESCCDSREEAVKAVCYMFTTVLEHWVKPHAPTMTWAREMVTSSGHVLRAA</sequence>
<keyword evidence="12" id="KW-1185">Reference proteome</keyword>
<evidence type="ECO:0000259" key="8">
    <source>
        <dbReference type="Pfam" id="PF02878"/>
    </source>
</evidence>
<evidence type="ECO:0000256" key="5">
    <source>
        <dbReference type="ARBA" id="ARBA00022842"/>
    </source>
</evidence>
<dbReference type="InParanoid" id="C1GGQ6"/>
<dbReference type="GO" id="GO:0046115">
    <property type="term" value="P:guanosine catabolic process"/>
    <property type="evidence" value="ECO:0007669"/>
    <property type="project" value="EnsemblFungi"/>
</dbReference>
<evidence type="ECO:0000256" key="4">
    <source>
        <dbReference type="ARBA" id="ARBA00022723"/>
    </source>
</evidence>
<dbReference type="GO" id="GO:0005975">
    <property type="term" value="P:carbohydrate metabolic process"/>
    <property type="evidence" value="ECO:0007669"/>
    <property type="project" value="InterPro"/>
</dbReference>
<dbReference type="EMBL" id="KN275964">
    <property type="protein sequence ID" value="EEH50414.2"/>
    <property type="molecule type" value="Genomic_DNA"/>
</dbReference>
<dbReference type="KEGG" id="pbn:PADG_06493"/>
<dbReference type="Pfam" id="PF02880">
    <property type="entry name" value="PGM_PMM_III"/>
    <property type="match status" value="1"/>
</dbReference>
<dbReference type="InterPro" id="IPR005846">
    <property type="entry name" value="A-D-PHexomutase_a/b/a-III"/>
</dbReference>
<dbReference type="Gene3D" id="3.40.120.10">
    <property type="entry name" value="Alpha-D-Glucose-1,6-Bisphosphate, subunit A, domain 3"/>
    <property type="match status" value="3"/>
</dbReference>
<evidence type="ECO:0000256" key="3">
    <source>
        <dbReference type="ARBA" id="ARBA00022553"/>
    </source>
</evidence>
<proteinExistence type="inferred from homology"/>
<dbReference type="AlphaFoldDB" id="C1GGQ6"/>
<feature type="domain" description="Alpha-D-phosphohexomutase alpha/beta/alpha" evidence="8">
    <location>
        <begin position="84"/>
        <end position="226"/>
    </location>
</feature>
<dbReference type="PROSITE" id="PS00710">
    <property type="entry name" value="PGM_PMM"/>
    <property type="match status" value="1"/>
</dbReference>
<dbReference type="GO" id="GO:0000287">
    <property type="term" value="F:magnesium ion binding"/>
    <property type="evidence" value="ECO:0007669"/>
    <property type="project" value="InterPro"/>
</dbReference>
<keyword evidence="6" id="KW-0413">Isomerase</keyword>
<evidence type="ECO:0000259" key="9">
    <source>
        <dbReference type="Pfam" id="PF02879"/>
    </source>
</evidence>
<reference evidence="11 12" key="1">
    <citation type="journal article" date="2011" name="PLoS Genet.">
        <title>Comparative genomic analysis of human fungal pathogens causing paracoccidioidomycosis.</title>
        <authorList>
            <person name="Desjardins C.A."/>
            <person name="Champion M.D."/>
            <person name="Holder J.W."/>
            <person name="Muszewska A."/>
            <person name="Goldberg J."/>
            <person name="Bailao A.M."/>
            <person name="Brigido M.M."/>
            <person name="Ferreira M.E."/>
            <person name="Garcia A.M."/>
            <person name="Grynberg M."/>
            <person name="Gujja S."/>
            <person name="Heiman D.I."/>
            <person name="Henn M.R."/>
            <person name="Kodira C.D."/>
            <person name="Leon-Narvaez H."/>
            <person name="Longo L.V."/>
            <person name="Ma L.J."/>
            <person name="Malavazi I."/>
            <person name="Matsuo A.L."/>
            <person name="Morais F.V."/>
            <person name="Pereira M."/>
            <person name="Rodriguez-Brito S."/>
            <person name="Sakthikumar S."/>
            <person name="Salem-Izacc S.M."/>
            <person name="Sykes S.M."/>
            <person name="Teixeira M.M."/>
            <person name="Vallejo M.C."/>
            <person name="Walter M.E."/>
            <person name="Yandava C."/>
            <person name="Young S."/>
            <person name="Zeng Q."/>
            <person name="Zucker J."/>
            <person name="Felipe M.S."/>
            <person name="Goldman G.H."/>
            <person name="Haas B.J."/>
            <person name="McEwen J.G."/>
            <person name="Nino-Vega G."/>
            <person name="Puccia R."/>
            <person name="San-Blas G."/>
            <person name="Soares C.M."/>
            <person name="Birren B.W."/>
            <person name="Cuomo C.A."/>
        </authorList>
    </citation>
    <scope>NUCLEOTIDE SEQUENCE [LARGE SCALE GENOMIC DNA]</scope>
    <source>
        <strain evidence="11 12">Pb18</strain>
    </source>
</reference>
<keyword evidence="3" id="KW-0597">Phosphoprotein</keyword>
<dbReference type="GO" id="GO:0006148">
    <property type="term" value="P:inosine catabolic process"/>
    <property type="evidence" value="ECO:0007669"/>
    <property type="project" value="EnsemblFungi"/>
</dbReference>
<protein>
    <recommendedName>
        <fullName evidence="13">Phosphoglucomutase</fullName>
    </recommendedName>
</protein>
<dbReference type="VEuPathDB" id="FungiDB:PADG_06493"/>
<dbReference type="HOGENOM" id="CLU_016950_0_2_1"/>
<dbReference type="STRING" id="502780.C1GGQ6"/>
<feature type="domain" description="Alpha-D-phosphohexomutase alpha/beta/alpha" evidence="9">
    <location>
        <begin position="254"/>
        <end position="358"/>
    </location>
</feature>
<evidence type="ECO:0000259" key="7">
    <source>
        <dbReference type="Pfam" id="PF00408"/>
    </source>
</evidence>
<dbReference type="SUPFAM" id="SSF53738">
    <property type="entry name" value="Phosphoglucomutase, first 3 domains"/>
    <property type="match status" value="3"/>
</dbReference>
<feature type="domain" description="Alpha-D-phosphohexomutase C-terminal" evidence="7">
    <location>
        <begin position="589"/>
        <end position="627"/>
    </location>
</feature>
<organism evidence="11 12">
    <name type="scientific">Paracoccidioides brasiliensis (strain Pb18)</name>
    <dbReference type="NCBI Taxonomy" id="502780"/>
    <lineage>
        <taxon>Eukaryota</taxon>
        <taxon>Fungi</taxon>
        <taxon>Dikarya</taxon>
        <taxon>Ascomycota</taxon>
        <taxon>Pezizomycotina</taxon>
        <taxon>Eurotiomycetes</taxon>
        <taxon>Eurotiomycetidae</taxon>
        <taxon>Onygenales</taxon>
        <taxon>Ajellomycetaceae</taxon>
        <taxon>Paracoccidioides</taxon>
    </lineage>
</organism>